<reference evidence="1 2" key="1">
    <citation type="journal article" date="2019" name="Sci. Rep.">
        <title>Orb-weaving spider Araneus ventricosus genome elucidates the spidroin gene catalogue.</title>
        <authorList>
            <person name="Kono N."/>
            <person name="Nakamura H."/>
            <person name="Ohtoshi R."/>
            <person name="Moran D.A.P."/>
            <person name="Shinohara A."/>
            <person name="Yoshida Y."/>
            <person name="Fujiwara M."/>
            <person name="Mori M."/>
            <person name="Tomita M."/>
            <person name="Arakawa K."/>
        </authorList>
    </citation>
    <scope>NUCLEOTIDE SEQUENCE [LARGE SCALE GENOMIC DNA]</scope>
</reference>
<evidence type="ECO:0000313" key="1">
    <source>
        <dbReference type="EMBL" id="GBM94033.1"/>
    </source>
</evidence>
<protein>
    <recommendedName>
        <fullName evidence="3">Tc1-like transposase DDE domain-containing protein</fullName>
    </recommendedName>
</protein>
<evidence type="ECO:0008006" key="3">
    <source>
        <dbReference type="Google" id="ProtNLM"/>
    </source>
</evidence>
<dbReference type="EMBL" id="BGPR01003929">
    <property type="protein sequence ID" value="GBM94033.1"/>
    <property type="molecule type" value="Genomic_DNA"/>
</dbReference>
<dbReference type="Proteomes" id="UP000499080">
    <property type="component" value="Unassembled WGS sequence"/>
</dbReference>
<gene>
    <name evidence="1" type="ORF">AVEN_2699_1</name>
</gene>
<dbReference type="InterPro" id="IPR036397">
    <property type="entry name" value="RNaseH_sf"/>
</dbReference>
<proteinExistence type="predicted"/>
<dbReference type="AlphaFoldDB" id="A0A4Y2JUJ1"/>
<accession>A0A4Y2JUJ1</accession>
<sequence>MRKKCRLCRKLPQLAVEMLSRIENDHNFPNHFIFLDEAAFHVRNKVNIITTAEFGAQKIPMQHRKWNETVQKSMCGLLLSHDAVIGPFSIAETFVTSNIYLDMLQIYGISQMQHLQPTVTFQQDAGSHMFEHFVGTGLPPGYPRGY</sequence>
<keyword evidence="2" id="KW-1185">Reference proteome</keyword>
<comment type="caution">
    <text evidence="1">The sequence shown here is derived from an EMBL/GenBank/DDBJ whole genome shotgun (WGS) entry which is preliminary data.</text>
</comment>
<dbReference type="GO" id="GO:0003676">
    <property type="term" value="F:nucleic acid binding"/>
    <property type="evidence" value="ECO:0007669"/>
    <property type="project" value="InterPro"/>
</dbReference>
<organism evidence="1 2">
    <name type="scientific">Araneus ventricosus</name>
    <name type="common">Orbweaver spider</name>
    <name type="synonym">Epeira ventricosa</name>
    <dbReference type="NCBI Taxonomy" id="182803"/>
    <lineage>
        <taxon>Eukaryota</taxon>
        <taxon>Metazoa</taxon>
        <taxon>Ecdysozoa</taxon>
        <taxon>Arthropoda</taxon>
        <taxon>Chelicerata</taxon>
        <taxon>Arachnida</taxon>
        <taxon>Araneae</taxon>
        <taxon>Araneomorphae</taxon>
        <taxon>Entelegynae</taxon>
        <taxon>Araneoidea</taxon>
        <taxon>Araneidae</taxon>
        <taxon>Araneus</taxon>
    </lineage>
</organism>
<dbReference type="Gene3D" id="3.30.420.10">
    <property type="entry name" value="Ribonuclease H-like superfamily/Ribonuclease H"/>
    <property type="match status" value="1"/>
</dbReference>
<evidence type="ECO:0000313" key="2">
    <source>
        <dbReference type="Proteomes" id="UP000499080"/>
    </source>
</evidence>
<name>A0A4Y2JUJ1_ARAVE</name>